<dbReference type="InterPro" id="IPR013120">
    <property type="entry name" value="FAR_NAD-bd"/>
</dbReference>
<evidence type="ECO:0000256" key="2">
    <source>
        <dbReference type="ARBA" id="ARBA00022553"/>
    </source>
</evidence>
<proteinExistence type="predicted"/>
<dbReference type="Gene3D" id="3.40.50.720">
    <property type="entry name" value="NAD(P)-binding Rossmann-like Domain"/>
    <property type="match status" value="1"/>
</dbReference>
<dbReference type="PANTHER" id="PTHR43439">
    <property type="entry name" value="PHENYLACETATE-COENZYME A LIGASE"/>
    <property type="match status" value="1"/>
</dbReference>
<reference evidence="5" key="1">
    <citation type="submission" date="2020-11" db="EMBL/GenBank/DDBJ databases">
        <authorList>
            <consortium name="DOE Joint Genome Institute"/>
            <person name="Ahrendt S."/>
            <person name="Riley R."/>
            <person name="Andreopoulos W."/>
            <person name="Labutti K."/>
            <person name="Pangilinan J."/>
            <person name="Ruiz-Duenas F.J."/>
            <person name="Barrasa J.M."/>
            <person name="Sanchez-Garcia M."/>
            <person name="Camarero S."/>
            <person name="Miyauchi S."/>
            <person name="Serrano A."/>
            <person name="Linde D."/>
            <person name="Babiker R."/>
            <person name="Drula E."/>
            <person name="Ayuso-Fernandez I."/>
            <person name="Pacheco R."/>
            <person name="Padilla G."/>
            <person name="Ferreira P."/>
            <person name="Barriuso J."/>
            <person name="Kellner H."/>
            <person name="Castanera R."/>
            <person name="Alfaro M."/>
            <person name="Ramirez L."/>
            <person name="Pisabarro A.G."/>
            <person name="Kuo A."/>
            <person name="Tritt A."/>
            <person name="Lipzen A."/>
            <person name="He G."/>
            <person name="Yan M."/>
            <person name="Ng V."/>
            <person name="Cullen D."/>
            <person name="Martin F."/>
            <person name="Rosso M.-N."/>
            <person name="Henrissat B."/>
            <person name="Hibbett D."/>
            <person name="Martinez A.T."/>
            <person name="Grigoriev I.V."/>
        </authorList>
    </citation>
    <scope>NUCLEOTIDE SEQUENCE</scope>
    <source>
        <strain evidence="5">AH 40177</strain>
    </source>
</reference>
<keyword evidence="1" id="KW-0596">Phosphopantetheine</keyword>
<sequence>MEIPSLNQSTTIPQLLRFHHERKSDQPLYIFAEEGEHQVTTVQYLEFVRASHRAAHLIRPNRSGSNRQVVAIMALVDTIVYTAVVAGMIEAGLISVEAELTSSRDHLYNVAFEEVPALHELFPKLGKETREDPFNPYPAPLSYPNPDDCAIYLHSSGSTGLPKAIPLTHSIISKCWGASGLLFQLFIPLYTGITIGIYPPVVRTPQDTPFMITPYTAIDHLQKTACDACMTIPAMIKIWAQSSSHINVLRSLKVLIFGGGALPPALGDELVSNGVHLRAVYGTTEIGIPVAWTLEDNVDDWNWHRFGDNVNIRWLAQKEPEGSFELQIIDSDTYPPAMKNLFDIDGYATSDLWRPHPTKKGLWSISGRVDDVIIHSSGEKTVPGLFEEIVGESPLIMNCIMFGQERDQPGALVEPSPGNVIDINDLAQVSEFRNRIWPMIVKANEIVPAFSRVFKEMVLVTSSTKPLPRSGKGTVLRKVAYKEYAKEIDQIYEIVEFNVTSSTVEPPLIWNATMVQRWLAEQVKELCHLTVDPFSNLFDNGFDSLCATILRVRIIHALRIGSNESVFKADLGAISQNIVYTNPTVASLSKYIMELTRGANRTSLHISHEEAIQDMISVHSQGMDPPFTASSTASTSSETVVLLTGSTGNLGAEILAELLENEAIAQVYAFNRPSSTKSVQQRHQERFKDRALNLNLLSSDKLVMLEGETFHQQLGLPDRVYSELQNCVTMIIHTAWMVDFNLPLLSFEPLVHGTRNLIDLARSSCHASSVRFLFTSSIGAAQSWRSDLKGPYPETLVLDPQYAVGGGYGESKYVTERILAKSGLHVSSFRVGMFVSQYLSRQIAGGSPNGAWAMRDWIPMIIKSSLSLGMLPDHSGSVSWAPINAIAKAILDVGFAEEDPPLAINLVHPHPVPWSSLMGSIRNALIIAKQLPSDALKMVPFPEWLQDLEQASANATFQTLVEMPAAKITEFLRTVSESNDLEGEVGGATLATDHIQRISQQMRELGLLGLLKQTFGCNIGYRVEFDI</sequence>
<dbReference type="OrthoDB" id="429813at2759"/>
<dbReference type="InterPro" id="IPR020845">
    <property type="entry name" value="AMP-binding_CS"/>
</dbReference>
<protein>
    <submittedName>
        <fullName evidence="5">Uncharacterized protein</fullName>
    </submittedName>
</protein>
<accession>A0A9P5PJW2</accession>
<dbReference type="SUPFAM" id="SSF56801">
    <property type="entry name" value="Acetyl-CoA synthetase-like"/>
    <property type="match status" value="1"/>
</dbReference>
<organism evidence="5 6">
    <name type="scientific">Rhodocollybia butyracea</name>
    <dbReference type="NCBI Taxonomy" id="206335"/>
    <lineage>
        <taxon>Eukaryota</taxon>
        <taxon>Fungi</taxon>
        <taxon>Dikarya</taxon>
        <taxon>Basidiomycota</taxon>
        <taxon>Agaricomycotina</taxon>
        <taxon>Agaricomycetes</taxon>
        <taxon>Agaricomycetidae</taxon>
        <taxon>Agaricales</taxon>
        <taxon>Marasmiineae</taxon>
        <taxon>Omphalotaceae</taxon>
        <taxon>Rhodocollybia</taxon>
    </lineage>
</organism>
<name>A0A9P5PJW2_9AGAR</name>
<feature type="domain" description="AMP-dependent synthetase/ligase" evidence="3">
    <location>
        <begin position="134"/>
        <end position="296"/>
    </location>
</feature>
<dbReference type="EMBL" id="JADNRY010000121">
    <property type="protein sequence ID" value="KAF9064552.1"/>
    <property type="molecule type" value="Genomic_DNA"/>
</dbReference>
<dbReference type="InterPro" id="IPR051414">
    <property type="entry name" value="Adenylate-forming_Reductase"/>
</dbReference>
<dbReference type="PANTHER" id="PTHR43439:SF2">
    <property type="entry name" value="ENZYME, PUTATIVE (JCVI)-RELATED"/>
    <property type="match status" value="1"/>
</dbReference>
<dbReference type="InterPro" id="IPR036736">
    <property type="entry name" value="ACP-like_sf"/>
</dbReference>
<dbReference type="InterPro" id="IPR000873">
    <property type="entry name" value="AMP-dep_synth/lig_dom"/>
</dbReference>
<dbReference type="InterPro" id="IPR036291">
    <property type="entry name" value="NAD(P)-bd_dom_sf"/>
</dbReference>
<evidence type="ECO:0000259" key="4">
    <source>
        <dbReference type="Pfam" id="PF07993"/>
    </source>
</evidence>
<dbReference type="InterPro" id="IPR042099">
    <property type="entry name" value="ANL_N_sf"/>
</dbReference>
<dbReference type="Proteomes" id="UP000772434">
    <property type="component" value="Unassembled WGS sequence"/>
</dbReference>
<dbReference type="Pfam" id="PF00501">
    <property type="entry name" value="AMP-binding"/>
    <property type="match status" value="1"/>
</dbReference>
<gene>
    <name evidence="5" type="ORF">BDP27DRAFT_1405295</name>
</gene>
<comment type="caution">
    <text evidence="5">The sequence shown here is derived from an EMBL/GenBank/DDBJ whole genome shotgun (WGS) entry which is preliminary data.</text>
</comment>
<dbReference type="AlphaFoldDB" id="A0A9P5PJW2"/>
<evidence type="ECO:0000313" key="6">
    <source>
        <dbReference type="Proteomes" id="UP000772434"/>
    </source>
</evidence>
<feature type="domain" description="Thioester reductase (TE)" evidence="4">
    <location>
        <begin position="643"/>
        <end position="890"/>
    </location>
</feature>
<dbReference type="PROSITE" id="PS00455">
    <property type="entry name" value="AMP_BINDING"/>
    <property type="match status" value="1"/>
</dbReference>
<keyword evidence="6" id="KW-1185">Reference proteome</keyword>
<keyword evidence="2" id="KW-0597">Phosphoprotein</keyword>
<dbReference type="SUPFAM" id="SSF51735">
    <property type="entry name" value="NAD(P)-binding Rossmann-fold domains"/>
    <property type="match status" value="1"/>
</dbReference>
<dbReference type="Pfam" id="PF07993">
    <property type="entry name" value="NAD_binding_4"/>
    <property type="match status" value="1"/>
</dbReference>
<dbReference type="SUPFAM" id="SSF47336">
    <property type="entry name" value="ACP-like"/>
    <property type="match status" value="1"/>
</dbReference>
<dbReference type="Gene3D" id="3.40.50.12780">
    <property type="entry name" value="N-terminal domain of ligase-like"/>
    <property type="match status" value="2"/>
</dbReference>
<evidence type="ECO:0000259" key="3">
    <source>
        <dbReference type="Pfam" id="PF00501"/>
    </source>
</evidence>
<evidence type="ECO:0000313" key="5">
    <source>
        <dbReference type="EMBL" id="KAF9064552.1"/>
    </source>
</evidence>
<evidence type="ECO:0000256" key="1">
    <source>
        <dbReference type="ARBA" id="ARBA00022450"/>
    </source>
</evidence>
<dbReference type="Pfam" id="PF23562">
    <property type="entry name" value="AMP-binding_C_3"/>
    <property type="match status" value="1"/>
</dbReference>